<dbReference type="GO" id="GO:0003677">
    <property type="term" value="F:DNA binding"/>
    <property type="evidence" value="ECO:0007669"/>
    <property type="project" value="UniProtKB-KW"/>
</dbReference>
<feature type="region of interest" description="Disordered" evidence="4">
    <location>
        <begin position="357"/>
        <end position="396"/>
    </location>
</feature>
<evidence type="ECO:0000313" key="7">
    <source>
        <dbReference type="Proteomes" id="UP000639051"/>
    </source>
</evidence>
<dbReference type="Gene3D" id="3.40.50.2300">
    <property type="match status" value="2"/>
</dbReference>
<evidence type="ECO:0000256" key="4">
    <source>
        <dbReference type="SAM" id="MobiDB-lite"/>
    </source>
</evidence>
<keyword evidence="7" id="KW-1185">Reference proteome</keyword>
<dbReference type="SMART" id="SM00354">
    <property type="entry name" value="HTH_LACI"/>
    <property type="match status" value="1"/>
</dbReference>
<dbReference type="InterPro" id="IPR028082">
    <property type="entry name" value="Peripla_BP_I"/>
</dbReference>
<dbReference type="SUPFAM" id="SSF53822">
    <property type="entry name" value="Periplasmic binding protein-like I"/>
    <property type="match status" value="1"/>
</dbReference>
<comment type="caution">
    <text evidence="6">The sequence shown here is derived from an EMBL/GenBank/DDBJ whole genome shotgun (WGS) entry which is preliminary data.</text>
</comment>
<proteinExistence type="predicted"/>
<dbReference type="InterPro" id="IPR046335">
    <property type="entry name" value="LacI/GalR-like_sensor"/>
</dbReference>
<dbReference type="Pfam" id="PF00356">
    <property type="entry name" value="LacI"/>
    <property type="match status" value="1"/>
</dbReference>
<evidence type="ECO:0000313" key="6">
    <source>
        <dbReference type="EMBL" id="MBL0707215.1"/>
    </source>
</evidence>
<dbReference type="SUPFAM" id="SSF47413">
    <property type="entry name" value="lambda repressor-like DNA-binding domains"/>
    <property type="match status" value="1"/>
</dbReference>
<organism evidence="6 7">
    <name type="scientific">Sinomonas cellulolyticus</name>
    <dbReference type="NCBI Taxonomy" id="2801916"/>
    <lineage>
        <taxon>Bacteria</taxon>
        <taxon>Bacillati</taxon>
        <taxon>Actinomycetota</taxon>
        <taxon>Actinomycetes</taxon>
        <taxon>Micrococcales</taxon>
        <taxon>Micrococcaceae</taxon>
        <taxon>Sinomonas</taxon>
    </lineage>
</organism>
<dbReference type="InterPro" id="IPR010982">
    <property type="entry name" value="Lambda_DNA-bd_dom_sf"/>
</dbReference>
<keyword evidence="2 6" id="KW-0238">DNA-binding</keyword>
<evidence type="ECO:0000256" key="3">
    <source>
        <dbReference type="ARBA" id="ARBA00023163"/>
    </source>
</evidence>
<dbReference type="Pfam" id="PF13377">
    <property type="entry name" value="Peripla_BP_3"/>
    <property type="match status" value="1"/>
</dbReference>
<keyword evidence="1" id="KW-0805">Transcription regulation</keyword>
<sequence length="396" mass="41883">MPSGRFPSAEGIDSVIDCFNGKLGHRSTSRVDFKEVAVAGKEARAGSRPTIADVAEAAGVARSTVSRAMNREHTFYRSDSAARIRAVAESLGYEPNPSAANLRRRQTNTIGVLVSRLTDTVMATLYEEIAAACAARGYHALVATTYGDPGLERENGHAMLASRVDGLILTTATTEGGLCAELLERGIPHVLALRAYGASPSVTGDDPLGGYLATRHLIDLGHREIGIVAGPDEAPTALGRREGYRRALAEGGLQERPEFVYPSTFSMESGEAAAEAFLAGSRRPTAVFAVNDNTAIGFTSVIQRAGLRIPQDLSVVGYNDIPLVARLAVPLTSVRVPFREIAAAAVDELLTSINGQPASPQRQRVLAPTVIPRASTGRPPGEARDTAPPRPQTAAR</sequence>
<dbReference type="InterPro" id="IPR000843">
    <property type="entry name" value="HTH_LacI"/>
</dbReference>
<name>A0ABS1K6U0_9MICC</name>
<protein>
    <submittedName>
        <fullName evidence="6">LacI family DNA-binding transcriptional regulator</fullName>
    </submittedName>
</protein>
<dbReference type="EMBL" id="JAERRC010000046">
    <property type="protein sequence ID" value="MBL0707215.1"/>
    <property type="molecule type" value="Genomic_DNA"/>
</dbReference>
<dbReference type="PANTHER" id="PTHR30146">
    <property type="entry name" value="LACI-RELATED TRANSCRIPTIONAL REPRESSOR"/>
    <property type="match status" value="1"/>
</dbReference>
<dbReference type="CDD" id="cd01392">
    <property type="entry name" value="HTH_LacI"/>
    <property type="match status" value="1"/>
</dbReference>
<evidence type="ECO:0000256" key="2">
    <source>
        <dbReference type="ARBA" id="ARBA00023125"/>
    </source>
</evidence>
<dbReference type="Proteomes" id="UP000639051">
    <property type="component" value="Unassembled WGS sequence"/>
</dbReference>
<dbReference type="PROSITE" id="PS50932">
    <property type="entry name" value="HTH_LACI_2"/>
    <property type="match status" value="1"/>
</dbReference>
<reference evidence="6 7" key="1">
    <citation type="submission" date="2021-01" db="EMBL/GenBank/DDBJ databases">
        <title>Genome public.</title>
        <authorList>
            <person name="Liu C."/>
            <person name="Sun Q."/>
        </authorList>
    </citation>
    <scope>NUCLEOTIDE SEQUENCE [LARGE SCALE GENOMIC DNA]</scope>
    <source>
        <strain evidence="6 7">JC656</strain>
    </source>
</reference>
<dbReference type="CDD" id="cd06285">
    <property type="entry name" value="PBP1_LacI-like"/>
    <property type="match status" value="1"/>
</dbReference>
<evidence type="ECO:0000259" key="5">
    <source>
        <dbReference type="PROSITE" id="PS50932"/>
    </source>
</evidence>
<feature type="domain" description="HTH lacI-type" evidence="5">
    <location>
        <begin position="49"/>
        <end position="104"/>
    </location>
</feature>
<keyword evidence="3" id="KW-0804">Transcription</keyword>
<evidence type="ECO:0000256" key="1">
    <source>
        <dbReference type="ARBA" id="ARBA00023015"/>
    </source>
</evidence>
<dbReference type="PANTHER" id="PTHR30146:SF109">
    <property type="entry name" value="HTH-TYPE TRANSCRIPTIONAL REGULATOR GALS"/>
    <property type="match status" value="1"/>
</dbReference>
<gene>
    <name evidence="6" type="ORF">JJE72_17105</name>
</gene>
<accession>A0ABS1K6U0</accession>
<dbReference type="Gene3D" id="1.10.260.40">
    <property type="entry name" value="lambda repressor-like DNA-binding domains"/>
    <property type="match status" value="1"/>
</dbReference>